<feature type="domain" description="N-acetyltransferase" evidence="1">
    <location>
        <begin position="145"/>
        <end position="299"/>
    </location>
</feature>
<organism evidence="2 3">
    <name type="scientific">Veronia nyctiphanis</name>
    <dbReference type="NCBI Taxonomy" id="1278244"/>
    <lineage>
        <taxon>Bacteria</taxon>
        <taxon>Pseudomonadati</taxon>
        <taxon>Pseudomonadota</taxon>
        <taxon>Gammaproteobacteria</taxon>
        <taxon>Vibrionales</taxon>
        <taxon>Vibrionaceae</taxon>
        <taxon>Veronia</taxon>
    </lineage>
</organism>
<dbReference type="Proteomes" id="UP000290287">
    <property type="component" value="Unassembled WGS sequence"/>
</dbReference>
<evidence type="ECO:0000313" key="3">
    <source>
        <dbReference type="Proteomes" id="UP000290287"/>
    </source>
</evidence>
<accession>A0A4V1LS58</accession>
<comment type="caution">
    <text evidence="2">The sequence shown here is derived from an EMBL/GenBank/DDBJ whole genome shotgun (WGS) entry which is preliminary data.</text>
</comment>
<dbReference type="GO" id="GO:0016747">
    <property type="term" value="F:acyltransferase activity, transferring groups other than amino-acyl groups"/>
    <property type="evidence" value="ECO:0007669"/>
    <property type="project" value="InterPro"/>
</dbReference>
<name>A0A4V1LS58_9GAMM</name>
<dbReference type="GO" id="GO:0003700">
    <property type="term" value="F:DNA-binding transcription factor activity"/>
    <property type="evidence" value="ECO:0007669"/>
    <property type="project" value="InterPro"/>
</dbReference>
<proteinExistence type="predicted"/>
<dbReference type="CDD" id="cd04301">
    <property type="entry name" value="NAT_SF"/>
    <property type="match status" value="1"/>
</dbReference>
<dbReference type="EMBL" id="PEIB01000047">
    <property type="protein sequence ID" value="RXJ70548.1"/>
    <property type="molecule type" value="Genomic_DNA"/>
</dbReference>
<sequence>MSSAASEIRGLVRQLLRHRGLLDNIYGNAGLTTVQCHALIELEQTPLSAETLAEKLNIDVANASRTLAILQNNENVSYHVESKKNIPYYHLTAKGKERLHAHHIQINEEIDSYLEQLDSDEVEQLSVSLSRYNRAMEMAAKQKEYSLRQLEPADNAAIAAVIRRALGEAGISESVIGPFDTLSTNYCQKGNAYWLITKQGSILGGGGVAISNLQNTNQSNVTVCSIDHLYLKPQLRSIGFGRLLAVRALKHGRAMGCDICEVKLHKHQTVALRLFLSLGFMPDIENTSSSTLKLSKNLK</sequence>
<dbReference type="SMART" id="SM00347">
    <property type="entry name" value="HTH_MARR"/>
    <property type="match status" value="1"/>
</dbReference>
<dbReference type="SUPFAM" id="SSF55729">
    <property type="entry name" value="Acyl-CoA N-acyltransferases (Nat)"/>
    <property type="match status" value="1"/>
</dbReference>
<dbReference type="SUPFAM" id="SSF46785">
    <property type="entry name" value="Winged helix' DNA-binding domain"/>
    <property type="match status" value="1"/>
</dbReference>
<dbReference type="Gene3D" id="1.10.10.10">
    <property type="entry name" value="Winged helix-like DNA-binding domain superfamily/Winged helix DNA-binding domain"/>
    <property type="match status" value="1"/>
</dbReference>
<dbReference type="InterPro" id="IPR016181">
    <property type="entry name" value="Acyl_CoA_acyltransferase"/>
</dbReference>
<dbReference type="Pfam" id="PF00583">
    <property type="entry name" value="Acetyltransf_1"/>
    <property type="match status" value="1"/>
</dbReference>
<protein>
    <submittedName>
        <fullName evidence="2">MarR family transcriptional regulator</fullName>
    </submittedName>
</protein>
<dbReference type="Gene3D" id="3.40.630.30">
    <property type="match status" value="1"/>
</dbReference>
<dbReference type="OrthoDB" id="5419426at2"/>
<reference evidence="2 3" key="1">
    <citation type="submission" date="2017-10" db="EMBL/GenBank/DDBJ databases">
        <title>Nyctiphanis sp. nov., isolated from the stomach of the euphausiid Nyctiphanes simplex (Hansen, 1911) in the Gulf of California.</title>
        <authorList>
            <person name="Gomez-Gil B."/>
            <person name="Aguilar-Mendez M."/>
            <person name="Lopez-Cortes A."/>
            <person name="Gomez-Gutierrez J."/>
            <person name="Roque A."/>
            <person name="Lang E."/>
            <person name="Gonzalez-Castillo A."/>
        </authorList>
    </citation>
    <scope>NUCLEOTIDE SEQUENCE [LARGE SCALE GENOMIC DNA]</scope>
    <source>
        <strain evidence="2 3">CAIM 600</strain>
    </source>
</reference>
<keyword evidence="3" id="KW-1185">Reference proteome</keyword>
<dbReference type="InterPro" id="IPR036388">
    <property type="entry name" value="WH-like_DNA-bd_sf"/>
</dbReference>
<dbReference type="AlphaFoldDB" id="A0A4V1LS58"/>
<evidence type="ECO:0000313" key="2">
    <source>
        <dbReference type="EMBL" id="RXJ70548.1"/>
    </source>
</evidence>
<evidence type="ECO:0000259" key="1">
    <source>
        <dbReference type="PROSITE" id="PS51186"/>
    </source>
</evidence>
<dbReference type="InterPro" id="IPR036390">
    <property type="entry name" value="WH_DNA-bd_sf"/>
</dbReference>
<dbReference type="PROSITE" id="PS51186">
    <property type="entry name" value="GNAT"/>
    <property type="match status" value="1"/>
</dbReference>
<dbReference type="RefSeq" id="WP_129124200.1">
    <property type="nucleotide sequence ID" value="NZ_PEIB01000047.1"/>
</dbReference>
<dbReference type="InterPro" id="IPR000182">
    <property type="entry name" value="GNAT_dom"/>
</dbReference>
<gene>
    <name evidence="2" type="ORF">CS022_22975</name>
</gene>
<dbReference type="InterPro" id="IPR000835">
    <property type="entry name" value="HTH_MarR-typ"/>
</dbReference>